<evidence type="ECO:0000259" key="5">
    <source>
        <dbReference type="PROSITE" id="PS51770"/>
    </source>
</evidence>
<dbReference type="InterPro" id="IPR006683">
    <property type="entry name" value="Thioestr_dom"/>
</dbReference>
<reference evidence="6 7" key="1">
    <citation type="submission" date="2015-08" db="EMBL/GenBank/DDBJ databases">
        <authorList>
            <person name="Babu N.S."/>
            <person name="Beckwith C.J."/>
            <person name="Beseler K.G."/>
            <person name="Brison A."/>
            <person name="Carone J.V."/>
            <person name="Caskin T.P."/>
            <person name="Diamond M."/>
            <person name="Durham M.E."/>
            <person name="Foxe J.M."/>
            <person name="Go M."/>
            <person name="Henderson B.A."/>
            <person name="Jones I.B."/>
            <person name="McGettigan J.A."/>
            <person name="Micheletti S.J."/>
            <person name="Nasrallah M.E."/>
            <person name="Ortiz D."/>
            <person name="Piller C.R."/>
            <person name="Privatt S.R."/>
            <person name="Schneider S.L."/>
            <person name="Sharp S."/>
            <person name="Smith T.C."/>
            <person name="Stanton J.D."/>
            <person name="Ullery H.E."/>
            <person name="Wilson R.J."/>
            <person name="Serrano M.G."/>
            <person name="Buck G."/>
            <person name="Lee V."/>
            <person name="Wang Y."/>
            <person name="Carvalho R."/>
            <person name="Voegtly L."/>
            <person name="Shi R."/>
            <person name="Duckworth R."/>
            <person name="Johnson A."/>
            <person name="Loviza R."/>
            <person name="Walstead R."/>
            <person name="Shah Z."/>
            <person name="Kiflezghi M."/>
            <person name="Wade K."/>
            <person name="Ball S.L."/>
            <person name="Bradley K.W."/>
            <person name="Asai D.J."/>
            <person name="Bowman C.A."/>
            <person name="Russell D.A."/>
            <person name="Pope W.H."/>
            <person name="Jacobs-Sera D."/>
            <person name="Hendrix R.W."/>
            <person name="Hatfull G.F."/>
        </authorList>
    </citation>
    <scope>NUCLEOTIDE SEQUENCE [LARGE SCALE GENOMIC DNA]</scope>
    <source>
        <strain evidence="6 7">DSM 27710</strain>
    </source>
</reference>
<name>A0A0K1P9G7_9BACT</name>
<protein>
    <submittedName>
        <fullName evidence="6">Acyl-CoA hydrolase</fullName>
    </submittedName>
</protein>
<proteinExistence type="inferred from homology"/>
<dbReference type="KEGG" id="vin:AKJ08_0458"/>
<dbReference type="OrthoDB" id="9809430at2"/>
<comment type="similarity">
    <text evidence="1">Belongs to the acyl coenzyme A hydrolase family.</text>
</comment>
<feature type="compositionally biased region" description="Basic residues" evidence="4">
    <location>
        <begin position="155"/>
        <end position="164"/>
    </location>
</feature>
<sequence>MEIVDPPKRASESVTEMTEIVLPSDGNALGTAFGGRVMQWIDVCAAISSMRHCRKVVVTASMDELHFHAPIKVGEVAHLRSRVNAAFRHSLEVGVEVYSEEPISGERRHTCSALLTFTALDADGRPATVPPLLAETQEDRDAQKAAADRREKRLANRKRTAPPA</sequence>
<keyword evidence="2 3" id="KW-0378">Hydrolase</keyword>
<dbReference type="SUPFAM" id="SSF54637">
    <property type="entry name" value="Thioesterase/thiol ester dehydrase-isomerase"/>
    <property type="match status" value="1"/>
</dbReference>
<dbReference type="GO" id="GO:0009062">
    <property type="term" value="P:fatty acid catabolic process"/>
    <property type="evidence" value="ECO:0007669"/>
    <property type="project" value="TreeGrafter"/>
</dbReference>
<dbReference type="PANTHER" id="PTHR11049">
    <property type="entry name" value="ACYL COENZYME A THIOESTER HYDROLASE"/>
    <property type="match status" value="1"/>
</dbReference>
<dbReference type="STRING" id="1391653.AKJ08_0458"/>
<dbReference type="InterPro" id="IPR040170">
    <property type="entry name" value="Cytosol_ACT"/>
</dbReference>
<dbReference type="InterPro" id="IPR029069">
    <property type="entry name" value="HotDog_dom_sf"/>
</dbReference>
<dbReference type="Proteomes" id="UP000055590">
    <property type="component" value="Chromosome"/>
</dbReference>
<organism evidence="6 7">
    <name type="scientific">Vulgatibacter incomptus</name>
    <dbReference type="NCBI Taxonomy" id="1391653"/>
    <lineage>
        <taxon>Bacteria</taxon>
        <taxon>Pseudomonadati</taxon>
        <taxon>Myxococcota</taxon>
        <taxon>Myxococcia</taxon>
        <taxon>Myxococcales</taxon>
        <taxon>Cystobacterineae</taxon>
        <taxon>Vulgatibacteraceae</taxon>
        <taxon>Vulgatibacter</taxon>
    </lineage>
</organism>
<accession>A0A0K1P9G7</accession>
<dbReference type="PANTHER" id="PTHR11049:SF24">
    <property type="entry name" value="CYTOSOLIC ACYL COENZYME A THIOESTER HYDROLASE"/>
    <property type="match status" value="1"/>
</dbReference>
<evidence type="ECO:0000256" key="3">
    <source>
        <dbReference type="PROSITE-ProRule" id="PRU01106"/>
    </source>
</evidence>
<dbReference type="GO" id="GO:0052816">
    <property type="term" value="F:long-chain fatty acyl-CoA hydrolase activity"/>
    <property type="evidence" value="ECO:0007669"/>
    <property type="project" value="TreeGrafter"/>
</dbReference>
<dbReference type="Pfam" id="PF03061">
    <property type="entry name" value="4HBT"/>
    <property type="match status" value="1"/>
</dbReference>
<feature type="region of interest" description="Disordered" evidence="4">
    <location>
        <begin position="128"/>
        <end position="164"/>
    </location>
</feature>
<evidence type="ECO:0000256" key="4">
    <source>
        <dbReference type="SAM" id="MobiDB-lite"/>
    </source>
</evidence>
<evidence type="ECO:0000313" key="7">
    <source>
        <dbReference type="Proteomes" id="UP000055590"/>
    </source>
</evidence>
<dbReference type="RefSeq" id="WP_050724572.1">
    <property type="nucleotide sequence ID" value="NZ_CP012332.1"/>
</dbReference>
<evidence type="ECO:0000256" key="2">
    <source>
        <dbReference type="ARBA" id="ARBA00022801"/>
    </source>
</evidence>
<dbReference type="InterPro" id="IPR033120">
    <property type="entry name" value="HOTDOG_ACOT"/>
</dbReference>
<evidence type="ECO:0000256" key="1">
    <source>
        <dbReference type="ARBA" id="ARBA00010458"/>
    </source>
</evidence>
<gene>
    <name evidence="6" type="ORF">AKJ08_0458</name>
</gene>
<dbReference type="PROSITE" id="PS51770">
    <property type="entry name" value="HOTDOG_ACOT"/>
    <property type="match status" value="1"/>
</dbReference>
<dbReference type="EMBL" id="CP012332">
    <property type="protein sequence ID" value="AKU90071.1"/>
    <property type="molecule type" value="Genomic_DNA"/>
</dbReference>
<evidence type="ECO:0000313" key="6">
    <source>
        <dbReference type="EMBL" id="AKU90071.1"/>
    </source>
</evidence>
<dbReference type="GO" id="GO:0006637">
    <property type="term" value="P:acyl-CoA metabolic process"/>
    <property type="evidence" value="ECO:0007669"/>
    <property type="project" value="TreeGrafter"/>
</dbReference>
<dbReference type="AlphaFoldDB" id="A0A0K1P9G7"/>
<keyword evidence="7" id="KW-1185">Reference proteome</keyword>
<dbReference type="CDD" id="cd03442">
    <property type="entry name" value="BFIT_BACH"/>
    <property type="match status" value="1"/>
</dbReference>
<feature type="compositionally biased region" description="Basic and acidic residues" evidence="4">
    <location>
        <begin position="137"/>
        <end position="154"/>
    </location>
</feature>
<dbReference type="Gene3D" id="3.10.129.10">
    <property type="entry name" value="Hotdog Thioesterase"/>
    <property type="match status" value="1"/>
</dbReference>
<dbReference type="GO" id="GO:0005829">
    <property type="term" value="C:cytosol"/>
    <property type="evidence" value="ECO:0007669"/>
    <property type="project" value="TreeGrafter"/>
</dbReference>
<feature type="domain" description="HotDog ACOT-type" evidence="5">
    <location>
        <begin position="11"/>
        <end position="123"/>
    </location>
</feature>